<feature type="compositionally biased region" description="Acidic residues" evidence="1">
    <location>
        <begin position="11"/>
        <end position="23"/>
    </location>
</feature>
<protein>
    <recommendedName>
        <fullName evidence="4">EF-hand domain-containing protein</fullName>
    </recommendedName>
</protein>
<gene>
    <name evidence="2" type="ORF">XAT740_LOCUS19799</name>
</gene>
<dbReference type="AlphaFoldDB" id="A0A814R517"/>
<evidence type="ECO:0008006" key="4">
    <source>
        <dbReference type="Google" id="ProtNLM"/>
    </source>
</evidence>
<evidence type="ECO:0000256" key="1">
    <source>
        <dbReference type="SAM" id="MobiDB-lite"/>
    </source>
</evidence>
<proteinExistence type="predicted"/>
<dbReference type="Proteomes" id="UP000663828">
    <property type="component" value="Unassembled WGS sequence"/>
</dbReference>
<keyword evidence="3" id="KW-1185">Reference proteome</keyword>
<accession>A0A814R517</accession>
<reference evidence="2" key="1">
    <citation type="submission" date="2021-02" db="EMBL/GenBank/DDBJ databases">
        <authorList>
            <person name="Nowell W R."/>
        </authorList>
    </citation>
    <scope>NUCLEOTIDE SEQUENCE</scope>
</reference>
<comment type="caution">
    <text evidence="2">The sequence shown here is derived from an EMBL/GenBank/DDBJ whole genome shotgun (WGS) entry which is preliminary data.</text>
</comment>
<name>A0A814R517_ADIRI</name>
<evidence type="ECO:0000313" key="2">
    <source>
        <dbReference type="EMBL" id="CAF1129039.1"/>
    </source>
</evidence>
<dbReference type="EMBL" id="CAJNOR010001362">
    <property type="protein sequence ID" value="CAF1129039.1"/>
    <property type="molecule type" value="Genomic_DNA"/>
</dbReference>
<organism evidence="2 3">
    <name type="scientific">Adineta ricciae</name>
    <name type="common">Rotifer</name>
    <dbReference type="NCBI Taxonomy" id="249248"/>
    <lineage>
        <taxon>Eukaryota</taxon>
        <taxon>Metazoa</taxon>
        <taxon>Spiralia</taxon>
        <taxon>Gnathifera</taxon>
        <taxon>Rotifera</taxon>
        <taxon>Eurotatoria</taxon>
        <taxon>Bdelloidea</taxon>
        <taxon>Adinetida</taxon>
        <taxon>Adinetidae</taxon>
        <taxon>Adineta</taxon>
    </lineage>
</organism>
<evidence type="ECO:0000313" key="3">
    <source>
        <dbReference type="Proteomes" id="UP000663828"/>
    </source>
</evidence>
<feature type="compositionally biased region" description="Polar residues" evidence="1">
    <location>
        <begin position="24"/>
        <end position="33"/>
    </location>
</feature>
<feature type="region of interest" description="Disordered" evidence="1">
    <location>
        <begin position="1"/>
        <end position="33"/>
    </location>
</feature>
<sequence>MEDLNGRQQETELDQSPDVESVDETTQIEQSQSKSLIDSLLLTGSQQENEKNKKIKTSRQKELERLTKATKSLFSCCEELNIVCERIDSILSNHRTILFPVCRSLDKRNSGRLSYEQFRLIIRDHLPAMPLEDLFVLAKLFQINESIDYRTMLDDNVNNGIRRFIKPLSVPQSSEVILETNIPKEFRLMHNDPLQTNHSKCRYVVLYLRLITFDAYDAHPGHIYLTIPDRISVYTLSKLIIDETSIITQSISIFREKVQSRETLLDLRRSLQSQGYKGADEDGTHNQQFPKYILYYNYLPMNICRQCPILKFSYKMK</sequence>